<dbReference type="EMBL" id="SJPW01000009">
    <property type="protein sequence ID" value="TWU44752.1"/>
    <property type="molecule type" value="Genomic_DNA"/>
</dbReference>
<keyword evidence="8" id="KW-1185">Reference proteome</keyword>
<keyword evidence="3" id="KW-0731">Sigma factor</keyword>
<accession>A0A5C6E721</accession>
<keyword evidence="4" id="KW-0238">DNA-binding</keyword>
<dbReference type="NCBIfam" id="TIGR02937">
    <property type="entry name" value="sigma70-ECF"/>
    <property type="match status" value="1"/>
</dbReference>
<dbReference type="InterPro" id="IPR039425">
    <property type="entry name" value="RNA_pol_sigma-70-like"/>
</dbReference>
<name>A0A5C6E721_9BACT</name>
<proteinExistence type="inferred from homology"/>
<evidence type="ECO:0000313" key="8">
    <source>
        <dbReference type="Proteomes" id="UP000318288"/>
    </source>
</evidence>
<dbReference type="InterPro" id="IPR014284">
    <property type="entry name" value="RNA_pol_sigma-70_dom"/>
</dbReference>
<dbReference type="InterPro" id="IPR007627">
    <property type="entry name" value="RNA_pol_sigma70_r2"/>
</dbReference>
<comment type="similarity">
    <text evidence="1">Belongs to the sigma-70 factor family. ECF subfamily.</text>
</comment>
<evidence type="ECO:0000256" key="4">
    <source>
        <dbReference type="ARBA" id="ARBA00023125"/>
    </source>
</evidence>
<evidence type="ECO:0000313" key="7">
    <source>
        <dbReference type="EMBL" id="TWU44752.1"/>
    </source>
</evidence>
<evidence type="ECO:0000256" key="3">
    <source>
        <dbReference type="ARBA" id="ARBA00023082"/>
    </source>
</evidence>
<dbReference type="PANTHER" id="PTHR43133:SF8">
    <property type="entry name" value="RNA POLYMERASE SIGMA FACTOR HI_1459-RELATED"/>
    <property type="match status" value="1"/>
</dbReference>
<organism evidence="7 8">
    <name type="scientific">Rubripirellula tenax</name>
    <dbReference type="NCBI Taxonomy" id="2528015"/>
    <lineage>
        <taxon>Bacteria</taxon>
        <taxon>Pseudomonadati</taxon>
        <taxon>Planctomycetota</taxon>
        <taxon>Planctomycetia</taxon>
        <taxon>Pirellulales</taxon>
        <taxon>Pirellulaceae</taxon>
        <taxon>Rubripirellula</taxon>
    </lineage>
</organism>
<dbReference type="GO" id="GO:0006352">
    <property type="term" value="P:DNA-templated transcription initiation"/>
    <property type="evidence" value="ECO:0007669"/>
    <property type="project" value="InterPro"/>
</dbReference>
<dbReference type="Gene3D" id="1.10.1740.10">
    <property type="match status" value="1"/>
</dbReference>
<dbReference type="AlphaFoldDB" id="A0A5C6E721"/>
<evidence type="ECO:0000256" key="5">
    <source>
        <dbReference type="ARBA" id="ARBA00023163"/>
    </source>
</evidence>
<evidence type="ECO:0000256" key="1">
    <source>
        <dbReference type="ARBA" id="ARBA00010641"/>
    </source>
</evidence>
<dbReference type="InterPro" id="IPR013324">
    <property type="entry name" value="RNA_pol_sigma_r3/r4-like"/>
</dbReference>
<feature type="domain" description="RNA polymerase sigma-70 region 2" evidence="6">
    <location>
        <begin position="30"/>
        <end position="97"/>
    </location>
</feature>
<dbReference type="SUPFAM" id="SSF88659">
    <property type="entry name" value="Sigma3 and sigma4 domains of RNA polymerase sigma factors"/>
    <property type="match status" value="1"/>
</dbReference>
<gene>
    <name evidence="7" type="ORF">Poly51_58180</name>
</gene>
<dbReference type="GO" id="GO:0003677">
    <property type="term" value="F:DNA binding"/>
    <property type="evidence" value="ECO:0007669"/>
    <property type="project" value="UniProtKB-KW"/>
</dbReference>
<protein>
    <submittedName>
        <fullName evidence="7">RNA polymerase sigma factor</fullName>
    </submittedName>
</protein>
<comment type="caution">
    <text evidence="7">The sequence shown here is derived from an EMBL/GenBank/DDBJ whole genome shotgun (WGS) entry which is preliminary data.</text>
</comment>
<evidence type="ECO:0000256" key="2">
    <source>
        <dbReference type="ARBA" id="ARBA00023015"/>
    </source>
</evidence>
<keyword evidence="2" id="KW-0805">Transcription regulation</keyword>
<dbReference type="SUPFAM" id="SSF88946">
    <property type="entry name" value="Sigma2 domain of RNA polymerase sigma factors"/>
    <property type="match status" value="1"/>
</dbReference>
<evidence type="ECO:0000259" key="6">
    <source>
        <dbReference type="Pfam" id="PF04542"/>
    </source>
</evidence>
<dbReference type="GO" id="GO:0016987">
    <property type="term" value="F:sigma factor activity"/>
    <property type="evidence" value="ECO:0007669"/>
    <property type="project" value="UniProtKB-KW"/>
</dbReference>
<sequence length="203" mass="22745">MTLEDPILTRGSLLLRIRSHEDQAAWSEFVEIYLPLIYAYARKQGLQDADASDVAQDVLTSINGAISRFDYDPKQGKFRGYLFTVTRNQIGKSWKKKVGSAGSGNTAVHQMLEQVADPAGDPADDEEHWNQQHQQRLMQWASEKVQAEVTPATWQAFELTSIANQKAQTVAETLGLSVGAVYIAKSRVIKRIRELIQSIEPDE</sequence>
<dbReference type="InterPro" id="IPR013325">
    <property type="entry name" value="RNA_pol_sigma_r2"/>
</dbReference>
<dbReference type="Pfam" id="PF04542">
    <property type="entry name" value="Sigma70_r2"/>
    <property type="match status" value="1"/>
</dbReference>
<dbReference type="Gene3D" id="1.10.10.10">
    <property type="entry name" value="Winged helix-like DNA-binding domain superfamily/Winged helix DNA-binding domain"/>
    <property type="match status" value="1"/>
</dbReference>
<reference evidence="7 8" key="1">
    <citation type="submission" date="2019-02" db="EMBL/GenBank/DDBJ databases">
        <title>Deep-cultivation of Planctomycetes and their phenomic and genomic characterization uncovers novel biology.</title>
        <authorList>
            <person name="Wiegand S."/>
            <person name="Jogler M."/>
            <person name="Boedeker C."/>
            <person name="Pinto D."/>
            <person name="Vollmers J."/>
            <person name="Rivas-Marin E."/>
            <person name="Kohn T."/>
            <person name="Peeters S.H."/>
            <person name="Heuer A."/>
            <person name="Rast P."/>
            <person name="Oberbeckmann S."/>
            <person name="Bunk B."/>
            <person name="Jeske O."/>
            <person name="Meyerdierks A."/>
            <person name="Storesund J.E."/>
            <person name="Kallscheuer N."/>
            <person name="Luecker S."/>
            <person name="Lage O.M."/>
            <person name="Pohl T."/>
            <person name="Merkel B.J."/>
            <person name="Hornburger P."/>
            <person name="Mueller R.-W."/>
            <person name="Bruemmer F."/>
            <person name="Labrenz M."/>
            <person name="Spormann A.M."/>
            <person name="Op Den Camp H."/>
            <person name="Overmann J."/>
            <person name="Amann R."/>
            <person name="Jetten M.S.M."/>
            <person name="Mascher T."/>
            <person name="Medema M.H."/>
            <person name="Devos D.P."/>
            <person name="Kaster A.-K."/>
            <person name="Ovreas L."/>
            <person name="Rohde M."/>
            <person name="Galperin M.Y."/>
            <person name="Jogler C."/>
        </authorList>
    </citation>
    <scope>NUCLEOTIDE SEQUENCE [LARGE SCALE GENOMIC DNA]</scope>
    <source>
        <strain evidence="7 8">Poly51</strain>
    </source>
</reference>
<dbReference type="RefSeq" id="WP_186775861.1">
    <property type="nucleotide sequence ID" value="NZ_SJPW01000009.1"/>
</dbReference>
<dbReference type="PANTHER" id="PTHR43133">
    <property type="entry name" value="RNA POLYMERASE ECF-TYPE SIGMA FACTO"/>
    <property type="match status" value="1"/>
</dbReference>
<dbReference type="InterPro" id="IPR036388">
    <property type="entry name" value="WH-like_DNA-bd_sf"/>
</dbReference>
<dbReference type="Proteomes" id="UP000318288">
    <property type="component" value="Unassembled WGS sequence"/>
</dbReference>
<keyword evidence="5" id="KW-0804">Transcription</keyword>